<evidence type="ECO:0000259" key="2">
    <source>
        <dbReference type="Pfam" id="PF10441"/>
    </source>
</evidence>
<dbReference type="AlphaFoldDB" id="A0A0N0NRN0"/>
<dbReference type="GO" id="GO:0005730">
    <property type="term" value="C:nucleolus"/>
    <property type="evidence" value="ECO:0007669"/>
    <property type="project" value="TreeGrafter"/>
</dbReference>
<dbReference type="EMBL" id="LFJN01000002">
    <property type="protein sequence ID" value="KPI45278.1"/>
    <property type="molecule type" value="Genomic_DNA"/>
</dbReference>
<gene>
    <name evidence="3" type="ORF">AB675_2477</name>
</gene>
<dbReference type="Proteomes" id="UP000038010">
    <property type="component" value="Unassembled WGS sequence"/>
</dbReference>
<proteinExistence type="predicted"/>
<evidence type="ECO:0000313" key="4">
    <source>
        <dbReference type="Proteomes" id="UP000038010"/>
    </source>
</evidence>
<comment type="caution">
    <text evidence="3">The sequence shown here is derived from an EMBL/GenBank/DDBJ whole genome shotgun (WGS) entry which is preliminary data.</text>
</comment>
<feature type="domain" description="Nucleolar 27S pre-rRNA processing Urb2/Npa2 C-terminal" evidence="2">
    <location>
        <begin position="725"/>
        <end position="969"/>
    </location>
</feature>
<feature type="region of interest" description="Disordered" evidence="1">
    <location>
        <begin position="867"/>
        <end position="886"/>
    </location>
</feature>
<dbReference type="Pfam" id="PF10441">
    <property type="entry name" value="Urb2"/>
    <property type="match status" value="1"/>
</dbReference>
<sequence length="970" mass="107286">MPNTLIPTSGHALNDFTARIADPGCNVHVTDYEVLRDRVVIPVLRSFATSRALLDFTTIWKPQLQEAIRVSRPVTDNTIPAVMLWDSDEIFDEFKKQVAISTSTVAVEGILSELLPSLEEMSTKAGTLLDCFATTAIATPLVAMGRSSNEADNTQYCTSILEALGRVLQRKTDFQGKRWRLWRLTAAVQQADPGVRLPVGFIDGSSPQACLADAEKAGTPGWNQECYLRFKVLGTETLAGNEPYRLAFEKELASLQSLAEYLVKSSTSAEGDAWEGRSLTMSTTRKLASACLGILLANSELLGRNRAFSEAVFHMSLESTDAETPVDGVRLGQTAIQAVHEQDAGSSDADFQGLIKANKLAMGKMRTQYLRRTAEQQFELLKAAKFKKLRLSDIAAILGFLMWVGATVTVSYTRSESWSDWRNISDKLTKAKSDALSFDFVVIARAMQDAVDRLLQHAMKPGAEDTTVMNSIVQHTIDVLEALHDIEGKVDVSDHPFELCAAQRISTNADTFNHLRDDTVPKIREALASVVERSIQDLTEGSALEKTPAKAVVLLEMADELSGPASRHTEVHRFKQLILDKESDINTDGQHLKQMLKNQTNSMVASLSSARQAQEGTEDAFTPSLKNIGVLSGDTQAEYYRAAAKAISFASELHFSNYARCIELCMKNADANHGIIDQFVVGAITRKISTDHLERDEKLVLMLNTVASLSIEQSIPGQSSLLRLENASLALSLHPRQITQATIDRLLARLCTFGSRDLTSSPDSTVEPHLLIDRIFSVIGTLLSRFRRRLADRHHLLLPVLQQILRCFFYSPELERRARQTTVIGSNPSSLLRSLPPWIRNSKSSLPSSSATTLSRILSSICNPTVSAAKSSSRRGGRSASTQLNDETKRVKTLAGQHMQYLVMEYCRCTLDGELQPAVKEKLLPGMYVILDAMSRELMRCMNADMDPSSRAIFKGLYDDWVKYGKWDKS</sequence>
<reference evidence="3 4" key="1">
    <citation type="submission" date="2015-06" db="EMBL/GenBank/DDBJ databases">
        <title>Draft genome of the ant-associated black yeast Phialophora attae CBS 131958.</title>
        <authorList>
            <person name="Moreno L.F."/>
            <person name="Stielow B.J."/>
            <person name="de Hoog S."/>
            <person name="Vicente V.A."/>
            <person name="Weiss V.A."/>
            <person name="de Vries M."/>
            <person name="Cruz L.M."/>
            <person name="Souza E.M."/>
        </authorList>
    </citation>
    <scope>NUCLEOTIDE SEQUENCE [LARGE SCALE GENOMIC DNA]</scope>
    <source>
        <strain evidence="3 4">CBS 131958</strain>
    </source>
</reference>
<name>A0A0N0NRN0_9EURO</name>
<dbReference type="VEuPathDB" id="FungiDB:AB675_2477"/>
<dbReference type="STRING" id="1664694.A0A0N0NRN0"/>
<dbReference type="GO" id="GO:0042254">
    <property type="term" value="P:ribosome biogenesis"/>
    <property type="evidence" value="ECO:0007669"/>
    <property type="project" value="TreeGrafter"/>
</dbReference>
<accession>A0A0N0NRN0</accession>
<dbReference type="RefSeq" id="XP_018005241.1">
    <property type="nucleotide sequence ID" value="XM_018142451.1"/>
</dbReference>
<dbReference type="PANTHER" id="PTHR15682">
    <property type="entry name" value="UNHEALTHY RIBOSOME BIOGENESIS PROTEIN 2 HOMOLOG"/>
    <property type="match status" value="1"/>
</dbReference>
<dbReference type="OrthoDB" id="160374at2759"/>
<dbReference type="InterPro" id="IPR052609">
    <property type="entry name" value="Ribosome_Biogenesis_Reg"/>
</dbReference>
<dbReference type="InterPro" id="IPR018849">
    <property type="entry name" value="Urb2/Npa2_C"/>
</dbReference>
<keyword evidence="4" id="KW-1185">Reference proteome</keyword>
<dbReference type="PANTHER" id="PTHR15682:SF2">
    <property type="entry name" value="UNHEALTHY RIBOSOME BIOGENESIS PROTEIN 2 HOMOLOG"/>
    <property type="match status" value="1"/>
</dbReference>
<organism evidence="3 4">
    <name type="scientific">Cyphellophora attinorum</name>
    <dbReference type="NCBI Taxonomy" id="1664694"/>
    <lineage>
        <taxon>Eukaryota</taxon>
        <taxon>Fungi</taxon>
        <taxon>Dikarya</taxon>
        <taxon>Ascomycota</taxon>
        <taxon>Pezizomycotina</taxon>
        <taxon>Eurotiomycetes</taxon>
        <taxon>Chaetothyriomycetidae</taxon>
        <taxon>Chaetothyriales</taxon>
        <taxon>Cyphellophoraceae</taxon>
        <taxon>Cyphellophora</taxon>
    </lineage>
</organism>
<evidence type="ECO:0000313" key="3">
    <source>
        <dbReference type="EMBL" id="KPI45278.1"/>
    </source>
</evidence>
<dbReference type="GeneID" id="28734331"/>
<evidence type="ECO:0000256" key="1">
    <source>
        <dbReference type="SAM" id="MobiDB-lite"/>
    </source>
</evidence>
<protein>
    <recommendedName>
        <fullName evidence="2">Nucleolar 27S pre-rRNA processing Urb2/Npa2 C-terminal domain-containing protein</fullName>
    </recommendedName>
</protein>